<feature type="transmembrane region" description="Helical" evidence="1">
    <location>
        <begin position="365"/>
        <end position="385"/>
    </location>
</feature>
<feature type="transmembrane region" description="Helical" evidence="1">
    <location>
        <begin position="397"/>
        <end position="417"/>
    </location>
</feature>
<organism evidence="2 3">
    <name type="scientific">Mycoplasmopsis meleagridis ATCC 25294</name>
    <dbReference type="NCBI Taxonomy" id="1264554"/>
    <lineage>
        <taxon>Bacteria</taxon>
        <taxon>Bacillati</taxon>
        <taxon>Mycoplasmatota</taxon>
        <taxon>Mycoplasmoidales</taxon>
        <taxon>Metamycoplasmataceae</taxon>
        <taxon>Mycoplasmopsis</taxon>
    </lineage>
</organism>
<dbReference type="RefSeq" id="WP_052716987.1">
    <property type="nucleotide sequence ID" value="NZ_JZXN01000014.1"/>
</dbReference>
<feature type="transmembrane region" description="Helical" evidence="1">
    <location>
        <begin position="305"/>
        <end position="327"/>
    </location>
</feature>
<dbReference type="Proteomes" id="UP000033750">
    <property type="component" value="Unassembled WGS sequence"/>
</dbReference>
<evidence type="ECO:0000256" key="1">
    <source>
        <dbReference type="SAM" id="Phobius"/>
    </source>
</evidence>
<accession>A0A0F5H266</accession>
<protein>
    <recommendedName>
        <fullName evidence="4">Transmembrane protein</fullName>
    </recommendedName>
</protein>
<feature type="transmembrane region" description="Helical" evidence="1">
    <location>
        <begin position="72"/>
        <end position="94"/>
    </location>
</feature>
<feature type="transmembrane region" description="Helical" evidence="1">
    <location>
        <begin position="228"/>
        <end position="246"/>
    </location>
</feature>
<dbReference type="AlphaFoldDB" id="A0A0F5H266"/>
<dbReference type="PATRIC" id="fig|1264554.4.peg.339"/>
<feature type="transmembrane region" description="Helical" evidence="1">
    <location>
        <begin position="437"/>
        <end position="461"/>
    </location>
</feature>
<feature type="transmembrane region" description="Helical" evidence="1">
    <location>
        <begin position="106"/>
        <end position="128"/>
    </location>
</feature>
<feature type="transmembrane region" description="Helical" evidence="1">
    <location>
        <begin position="21"/>
        <end position="41"/>
    </location>
</feature>
<gene>
    <name evidence="2" type="ORF">MMELEA_03820</name>
</gene>
<name>A0A0F5H266_9BACT</name>
<sequence>MQTLAPTKKKILQFNFSKENILKFVSLLFLFLASLAFGFVIEHFIKVLTENKLISYETLFDTSLLSLKSLNLYIFFNITLFGLLIIIATMKSYFLINRNNLRFSHYITWYVLYLLFALAALILFSFSFNIDNNTPAKTLLNNSFIVIPLLVIDISYEIFNQHYKNKLFHLKILDLSLEIVYIVVKALLVGLSFYVLSALMNNRSILTIFINNQALNEMNTIFINNHAYFNWLIFGIIFIAVLLIGLRIYVNRNKIKNIILRKKTIYAFIKMLCVLCVAVAVFAIYDLIIYRSTNYFLSESINKKLIDFIIVISLIALVNLIVFVLYLIKGLGKYVKYQFTFWIGELVSLFLVLVGNILLNNDTRLIINITSSLLFVINYITLIVFKRPKDNFIKNVFLSLTLLFIVLSLLFNILIYISIINNNYSILTWSDKIDLSIIFAIVALLSFSLIIIIPQAYELIVKFIMLVDLKKKVVAKKKG</sequence>
<reference evidence="2 3" key="1">
    <citation type="submission" date="2015-03" db="EMBL/GenBank/DDBJ databases">
        <title>Genome sequence of Mycoplasma meleagridis strain ATCC 25294.</title>
        <authorList>
            <person name="Yacoub E."/>
            <person name="Blanchard A."/>
            <person name="Sirand-Pugnet P."/>
            <person name="Mardassi B.B.A."/>
        </authorList>
    </citation>
    <scope>NUCLEOTIDE SEQUENCE [LARGE SCALE GENOMIC DNA]</scope>
    <source>
        <strain evidence="2 3">ATCC 25294</strain>
    </source>
</reference>
<keyword evidence="3" id="KW-1185">Reference proteome</keyword>
<keyword evidence="1" id="KW-1133">Transmembrane helix</keyword>
<keyword evidence="1" id="KW-0472">Membrane</keyword>
<dbReference type="STRING" id="29561.MM26B8_01460"/>
<evidence type="ECO:0008006" key="4">
    <source>
        <dbReference type="Google" id="ProtNLM"/>
    </source>
</evidence>
<keyword evidence="1" id="KW-0812">Transmembrane</keyword>
<evidence type="ECO:0000313" key="3">
    <source>
        <dbReference type="Proteomes" id="UP000033750"/>
    </source>
</evidence>
<evidence type="ECO:0000313" key="2">
    <source>
        <dbReference type="EMBL" id="KKB26932.1"/>
    </source>
</evidence>
<dbReference type="EMBL" id="JZXN01000014">
    <property type="protein sequence ID" value="KKB26932.1"/>
    <property type="molecule type" value="Genomic_DNA"/>
</dbReference>
<feature type="transmembrane region" description="Helical" evidence="1">
    <location>
        <begin position="267"/>
        <end position="285"/>
    </location>
</feature>
<dbReference type="NCBIfam" id="NF045937">
    <property type="entry name" value="MSC_0624_12TM"/>
    <property type="match status" value="1"/>
</dbReference>
<feature type="transmembrane region" description="Helical" evidence="1">
    <location>
        <begin position="179"/>
        <end position="200"/>
    </location>
</feature>
<feature type="transmembrane region" description="Helical" evidence="1">
    <location>
        <begin position="339"/>
        <end position="359"/>
    </location>
</feature>
<proteinExistence type="predicted"/>
<comment type="caution">
    <text evidence="2">The sequence shown here is derived from an EMBL/GenBank/DDBJ whole genome shotgun (WGS) entry which is preliminary data.</text>
</comment>
<feature type="transmembrane region" description="Helical" evidence="1">
    <location>
        <begin position="140"/>
        <end position="159"/>
    </location>
</feature>